<sequence length="348" mass="38983">MEEIQQNPFIPMALLSLLLLLSITRIFLKSSSKKKLPPSPPKLPIIGNLHQLGSSLPHRSLHSLAKKHGPLMLLHFGSVPVLIVSSAEFAREIMVTHDTTFANRPRFKAMMKLVYGCRDVAFLPYGEYWRRLRSIVVLQLLSNKRVQSYRAIREEEAALIVKKVLETSGNTAVDLSAMFESFSNDVIGRSAFGGKLSDSENGKKFLEAMADLMKLLGIIDIGDFIAWLGWIGRVNGFDRRLDDTAKRIDLVLESVIQERMLEKKGVKEESGEHFVDILLDIYNHTTLDVSIDRDSLKAIILLLLADLLRKFDWKLANGVEPKDLDMSESPGMTVHRAVPLLALASPAT</sequence>
<gene>
    <name evidence="9" type="ORF">SASPL_134110</name>
</gene>
<dbReference type="GO" id="GO:0005506">
    <property type="term" value="F:iron ion binding"/>
    <property type="evidence" value="ECO:0007669"/>
    <property type="project" value="InterPro"/>
</dbReference>
<accession>A0A8X8X3Y3</accession>
<evidence type="ECO:0000256" key="5">
    <source>
        <dbReference type="ARBA" id="ARBA00022723"/>
    </source>
</evidence>
<comment type="cofactor">
    <cofactor evidence="1">
        <name>heme</name>
        <dbReference type="ChEBI" id="CHEBI:30413"/>
    </cofactor>
</comment>
<dbReference type="PRINTS" id="PR00463">
    <property type="entry name" value="EP450I"/>
</dbReference>
<evidence type="ECO:0000256" key="3">
    <source>
        <dbReference type="ARBA" id="ARBA00010617"/>
    </source>
</evidence>
<dbReference type="AlphaFoldDB" id="A0A8X8X3Y3"/>
<dbReference type="GO" id="GO:0016020">
    <property type="term" value="C:membrane"/>
    <property type="evidence" value="ECO:0007669"/>
    <property type="project" value="UniProtKB-SubCell"/>
</dbReference>
<evidence type="ECO:0000313" key="10">
    <source>
        <dbReference type="Proteomes" id="UP000298416"/>
    </source>
</evidence>
<dbReference type="PANTHER" id="PTHR47955:SF15">
    <property type="entry name" value="CYTOCHROME P450 71A2-LIKE"/>
    <property type="match status" value="1"/>
</dbReference>
<dbReference type="SUPFAM" id="SSF48264">
    <property type="entry name" value="Cytochrome P450"/>
    <property type="match status" value="1"/>
</dbReference>
<evidence type="ECO:0000256" key="2">
    <source>
        <dbReference type="ARBA" id="ARBA00004167"/>
    </source>
</evidence>
<keyword evidence="7" id="KW-0408">Iron</keyword>
<evidence type="ECO:0000313" key="9">
    <source>
        <dbReference type="EMBL" id="KAG6406506.1"/>
    </source>
</evidence>
<dbReference type="GO" id="GO:0016712">
    <property type="term" value="F:oxidoreductase activity, acting on paired donors, with incorporation or reduction of molecular oxygen, reduced flavin or flavoprotein as one donor, and incorporation of one atom of oxygen"/>
    <property type="evidence" value="ECO:0007669"/>
    <property type="project" value="UniProtKB-ARBA"/>
</dbReference>
<dbReference type="Proteomes" id="UP000298416">
    <property type="component" value="Unassembled WGS sequence"/>
</dbReference>
<keyword evidence="5" id="KW-0479">Metal-binding</keyword>
<keyword evidence="10" id="KW-1185">Reference proteome</keyword>
<evidence type="ECO:0000256" key="1">
    <source>
        <dbReference type="ARBA" id="ARBA00001971"/>
    </source>
</evidence>
<dbReference type="InterPro" id="IPR001128">
    <property type="entry name" value="Cyt_P450"/>
</dbReference>
<dbReference type="GO" id="GO:0016114">
    <property type="term" value="P:terpenoid biosynthetic process"/>
    <property type="evidence" value="ECO:0007669"/>
    <property type="project" value="UniProtKB-ARBA"/>
</dbReference>
<evidence type="ECO:0000256" key="7">
    <source>
        <dbReference type="ARBA" id="ARBA00023004"/>
    </source>
</evidence>
<comment type="similarity">
    <text evidence="3">Belongs to the cytochrome P450 family.</text>
</comment>
<protein>
    <submittedName>
        <fullName evidence="9">Uncharacterized protein</fullName>
    </submittedName>
</protein>
<dbReference type="Gene3D" id="1.10.630.10">
    <property type="entry name" value="Cytochrome P450"/>
    <property type="match status" value="1"/>
</dbReference>
<dbReference type="PANTHER" id="PTHR47955">
    <property type="entry name" value="CYTOCHROME P450 FAMILY 71 PROTEIN"/>
    <property type="match status" value="1"/>
</dbReference>
<keyword evidence="8" id="KW-0812">Transmembrane</keyword>
<keyword evidence="8" id="KW-1133">Transmembrane helix</keyword>
<name>A0A8X8X3Y3_SALSN</name>
<keyword evidence="6" id="KW-0560">Oxidoreductase</keyword>
<evidence type="ECO:0000256" key="4">
    <source>
        <dbReference type="ARBA" id="ARBA00022617"/>
    </source>
</evidence>
<dbReference type="EMBL" id="PNBA02000012">
    <property type="protein sequence ID" value="KAG6406506.1"/>
    <property type="molecule type" value="Genomic_DNA"/>
</dbReference>
<keyword evidence="4" id="KW-0349">Heme</keyword>
<organism evidence="9">
    <name type="scientific">Salvia splendens</name>
    <name type="common">Scarlet sage</name>
    <dbReference type="NCBI Taxonomy" id="180675"/>
    <lineage>
        <taxon>Eukaryota</taxon>
        <taxon>Viridiplantae</taxon>
        <taxon>Streptophyta</taxon>
        <taxon>Embryophyta</taxon>
        <taxon>Tracheophyta</taxon>
        <taxon>Spermatophyta</taxon>
        <taxon>Magnoliopsida</taxon>
        <taxon>eudicotyledons</taxon>
        <taxon>Gunneridae</taxon>
        <taxon>Pentapetalae</taxon>
        <taxon>asterids</taxon>
        <taxon>lamiids</taxon>
        <taxon>Lamiales</taxon>
        <taxon>Lamiaceae</taxon>
        <taxon>Nepetoideae</taxon>
        <taxon>Mentheae</taxon>
        <taxon>Salviinae</taxon>
        <taxon>Salvia</taxon>
        <taxon>Salvia subgen. Calosphace</taxon>
        <taxon>core Calosphace</taxon>
    </lineage>
</organism>
<dbReference type="InterPro" id="IPR036396">
    <property type="entry name" value="Cyt_P450_sf"/>
</dbReference>
<dbReference type="GO" id="GO:0020037">
    <property type="term" value="F:heme binding"/>
    <property type="evidence" value="ECO:0007669"/>
    <property type="project" value="InterPro"/>
</dbReference>
<dbReference type="Pfam" id="PF00067">
    <property type="entry name" value="p450"/>
    <property type="match status" value="1"/>
</dbReference>
<evidence type="ECO:0000256" key="8">
    <source>
        <dbReference type="SAM" id="Phobius"/>
    </source>
</evidence>
<proteinExistence type="inferred from homology"/>
<comment type="subcellular location">
    <subcellularLocation>
        <location evidence="2">Membrane</location>
        <topology evidence="2">Single-pass membrane protein</topology>
    </subcellularLocation>
</comment>
<dbReference type="InterPro" id="IPR002401">
    <property type="entry name" value="Cyt_P450_E_grp-I"/>
</dbReference>
<keyword evidence="8" id="KW-0472">Membrane</keyword>
<comment type="caution">
    <text evidence="9">The sequence shown here is derived from an EMBL/GenBank/DDBJ whole genome shotgun (WGS) entry which is preliminary data.</text>
</comment>
<feature type="transmembrane region" description="Helical" evidence="8">
    <location>
        <begin position="12"/>
        <end position="28"/>
    </location>
</feature>
<reference evidence="9" key="1">
    <citation type="submission" date="2018-01" db="EMBL/GenBank/DDBJ databases">
        <authorList>
            <person name="Mao J.F."/>
        </authorList>
    </citation>
    <scope>NUCLEOTIDE SEQUENCE</scope>
    <source>
        <strain evidence="9">Huo1</strain>
        <tissue evidence="9">Leaf</tissue>
    </source>
</reference>
<reference evidence="9" key="2">
    <citation type="submission" date="2020-08" db="EMBL/GenBank/DDBJ databases">
        <title>Plant Genome Project.</title>
        <authorList>
            <person name="Zhang R.-G."/>
        </authorList>
    </citation>
    <scope>NUCLEOTIDE SEQUENCE</scope>
    <source>
        <strain evidence="9">Huo1</strain>
        <tissue evidence="9">Leaf</tissue>
    </source>
</reference>
<evidence type="ECO:0000256" key="6">
    <source>
        <dbReference type="ARBA" id="ARBA00023002"/>
    </source>
</evidence>